<keyword evidence="4" id="KW-1185">Reference proteome</keyword>
<name>A0A4R3M8X0_9BURK</name>
<evidence type="ECO:0000256" key="1">
    <source>
        <dbReference type="ARBA" id="ARBA00006484"/>
    </source>
</evidence>
<dbReference type="PANTHER" id="PTHR42760:SF133">
    <property type="entry name" value="3-OXOACYL-[ACYL-CARRIER-PROTEIN] REDUCTASE"/>
    <property type="match status" value="1"/>
</dbReference>
<dbReference type="AlphaFoldDB" id="A0A4R3M8X0"/>
<dbReference type="Proteomes" id="UP000295525">
    <property type="component" value="Unassembled WGS sequence"/>
</dbReference>
<evidence type="ECO:0000256" key="2">
    <source>
        <dbReference type="ARBA" id="ARBA00023002"/>
    </source>
</evidence>
<dbReference type="EMBL" id="SMAJ01000003">
    <property type="protein sequence ID" value="TCT09552.1"/>
    <property type="molecule type" value="Genomic_DNA"/>
</dbReference>
<comment type="similarity">
    <text evidence="1">Belongs to the short-chain dehydrogenases/reductases (SDR) family.</text>
</comment>
<comment type="caution">
    <text evidence="3">The sequence shown here is derived from an EMBL/GenBank/DDBJ whole genome shotgun (WGS) entry which is preliminary data.</text>
</comment>
<proteinExistence type="inferred from homology"/>
<dbReference type="PANTHER" id="PTHR42760">
    <property type="entry name" value="SHORT-CHAIN DEHYDROGENASES/REDUCTASES FAMILY MEMBER"/>
    <property type="match status" value="1"/>
</dbReference>
<keyword evidence="2" id="KW-0560">Oxidoreductase</keyword>
<dbReference type="GO" id="GO:0006633">
    <property type="term" value="P:fatty acid biosynthetic process"/>
    <property type="evidence" value="ECO:0007669"/>
    <property type="project" value="TreeGrafter"/>
</dbReference>
<gene>
    <name evidence="3" type="ORF">EDC26_103171</name>
</gene>
<dbReference type="Gene3D" id="3.40.50.720">
    <property type="entry name" value="NAD(P)-binding Rossmann-like Domain"/>
    <property type="match status" value="1"/>
</dbReference>
<evidence type="ECO:0000313" key="4">
    <source>
        <dbReference type="Proteomes" id="UP000295525"/>
    </source>
</evidence>
<accession>A0A4R3M8X0</accession>
<protein>
    <submittedName>
        <fullName evidence="3">3-oxoacyl-[acyl-carrier protein] reductase</fullName>
    </submittedName>
</protein>
<dbReference type="SUPFAM" id="SSF51735">
    <property type="entry name" value="NAD(P)-binding Rossmann-fold domains"/>
    <property type="match status" value="1"/>
</dbReference>
<organism evidence="3 4">
    <name type="scientific">Paralcaligenes ureilyticus</name>
    <dbReference type="NCBI Taxonomy" id="627131"/>
    <lineage>
        <taxon>Bacteria</taxon>
        <taxon>Pseudomonadati</taxon>
        <taxon>Pseudomonadota</taxon>
        <taxon>Betaproteobacteria</taxon>
        <taxon>Burkholderiales</taxon>
        <taxon>Alcaligenaceae</taxon>
        <taxon>Paralcaligenes</taxon>
    </lineage>
</organism>
<dbReference type="GO" id="GO:0048038">
    <property type="term" value="F:quinone binding"/>
    <property type="evidence" value="ECO:0007669"/>
    <property type="project" value="TreeGrafter"/>
</dbReference>
<dbReference type="Pfam" id="PF13561">
    <property type="entry name" value="adh_short_C2"/>
    <property type="match status" value="1"/>
</dbReference>
<reference evidence="3 4" key="1">
    <citation type="submission" date="2019-03" db="EMBL/GenBank/DDBJ databases">
        <title>Genomic Encyclopedia of Type Strains, Phase IV (KMG-IV): sequencing the most valuable type-strain genomes for metagenomic binning, comparative biology and taxonomic classification.</title>
        <authorList>
            <person name="Goeker M."/>
        </authorList>
    </citation>
    <scope>NUCLEOTIDE SEQUENCE [LARGE SCALE GENOMIC DNA]</scope>
    <source>
        <strain evidence="3 4">DSM 24591</strain>
    </source>
</reference>
<dbReference type="PRINTS" id="PR00081">
    <property type="entry name" value="GDHRDH"/>
</dbReference>
<dbReference type="InterPro" id="IPR002347">
    <property type="entry name" value="SDR_fam"/>
</dbReference>
<dbReference type="GO" id="GO:0016616">
    <property type="term" value="F:oxidoreductase activity, acting on the CH-OH group of donors, NAD or NADP as acceptor"/>
    <property type="evidence" value="ECO:0007669"/>
    <property type="project" value="TreeGrafter"/>
</dbReference>
<dbReference type="InterPro" id="IPR036291">
    <property type="entry name" value="NAD(P)-bd_dom_sf"/>
</dbReference>
<sequence>MITGASGDIGAEIARFLAAEGVHLALHCHRNIDAALALQAEPVVAQVRSVVVQADLTEEGQVERMWNKAQSELGPIKILIANAGIYRAERIPIKNMSLAQWNDTLQTNLTAFFLCFREFFKSIEQHKLIDPSAVMVGSMSGVWGDMGHCDYAASKAAITSGLLPTLKDELVKIAPQGRINAVAPGFIDTQMIAGVKQDKAQMRRVLQTASLRRVGTVQDVAGLVTFLASNRLSAHMTGEIVRLKGGKEGRILFDEDEIEL</sequence>
<evidence type="ECO:0000313" key="3">
    <source>
        <dbReference type="EMBL" id="TCT09552.1"/>
    </source>
</evidence>